<name>A0ABP6CE19_9ACTN</name>
<sequence>MPEETDHHIGTRVREVRKRRGMSQRDLADAAGLSLSLIRKLEQGEKQSVRLETAHMIARALDVPTTRLVSEEPPAWHPPLLHDTWRGVVAALEAPPAQLPEEPTESGVSGALAGGRSLFAAEQYADLGRMLPALIRDVHGLGEGTSARRLRYQALSLCVSFLGQVRQYAAAAEAAQRAVDAATDQLDGGAAVVAQCQQMLRGGRLSDVADLATRWADDVEPRISRATPEQLTVWGGLQLRVGAAAVRDNRPGEAADAIRLAQIAAVRLGREHLGGPDHLRHFGPVTVTHQRAEHAAIQRRPDHVLRLHEAVRVWRPARGGGRSGRFRHLLDVADAHLRMHDDAACMNILYRIHDDAPQWLVAQRYAGDILERVLVQRRTLTPEMRDLADAVGVPV</sequence>
<evidence type="ECO:0000259" key="2">
    <source>
        <dbReference type="PROSITE" id="PS50943"/>
    </source>
</evidence>
<dbReference type="Pfam" id="PF01381">
    <property type="entry name" value="HTH_3"/>
    <property type="match status" value="1"/>
</dbReference>
<proteinExistence type="predicted"/>
<comment type="caution">
    <text evidence="3">The sequence shown here is derived from an EMBL/GenBank/DDBJ whole genome shotgun (WGS) entry which is preliminary data.</text>
</comment>
<evidence type="ECO:0000313" key="4">
    <source>
        <dbReference type="Proteomes" id="UP001501447"/>
    </source>
</evidence>
<dbReference type="SMART" id="SM00530">
    <property type="entry name" value="HTH_XRE"/>
    <property type="match status" value="1"/>
</dbReference>
<dbReference type="RefSeq" id="WP_344566609.1">
    <property type="nucleotide sequence ID" value="NZ_BAAARJ010000009.1"/>
</dbReference>
<dbReference type="SUPFAM" id="SSF47413">
    <property type="entry name" value="lambda repressor-like DNA-binding domains"/>
    <property type="match status" value="1"/>
</dbReference>
<dbReference type="PANTHER" id="PTHR46797:SF2">
    <property type="entry name" value="TRANSCRIPTIONAL REGULATOR"/>
    <property type="match status" value="1"/>
</dbReference>
<feature type="domain" description="HTH cro/C1-type" evidence="2">
    <location>
        <begin position="13"/>
        <end position="68"/>
    </location>
</feature>
<organism evidence="3 4">
    <name type="scientific">Streptomyces axinellae</name>
    <dbReference type="NCBI Taxonomy" id="552788"/>
    <lineage>
        <taxon>Bacteria</taxon>
        <taxon>Bacillati</taxon>
        <taxon>Actinomycetota</taxon>
        <taxon>Actinomycetes</taxon>
        <taxon>Kitasatosporales</taxon>
        <taxon>Streptomycetaceae</taxon>
        <taxon>Streptomyces</taxon>
    </lineage>
</organism>
<protein>
    <recommendedName>
        <fullName evidence="2">HTH cro/C1-type domain-containing protein</fullName>
    </recommendedName>
</protein>
<dbReference type="InterPro" id="IPR010982">
    <property type="entry name" value="Lambda_DNA-bd_dom_sf"/>
</dbReference>
<keyword evidence="1" id="KW-0238">DNA-binding</keyword>
<reference evidence="4" key="1">
    <citation type="journal article" date="2019" name="Int. J. Syst. Evol. Microbiol.">
        <title>The Global Catalogue of Microorganisms (GCM) 10K type strain sequencing project: providing services to taxonomists for standard genome sequencing and annotation.</title>
        <authorList>
            <consortium name="The Broad Institute Genomics Platform"/>
            <consortium name="The Broad Institute Genome Sequencing Center for Infectious Disease"/>
            <person name="Wu L."/>
            <person name="Ma J."/>
        </authorList>
    </citation>
    <scope>NUCLEOTIDE SEQUENCE [LARGE SCALE GENOMIC DNA]</scope>
    <source>
        <strain evidence="4">JCM 16373</strain>
    </source>
</reference>
<accession>A0ABP6CE19</accession>
<gene>
    <name evidence="3" type="ORF">GCM10009863_33000</name>
</gene>
<dbReference type="InterPro" id="IPR050807">
    <property type="entry name" value="TransReg_Diox_bact_type"/>
</dbReference>
<dbReference type="CDD" id="cd00093">
    <property type="entry name" value="HTH_XRE"/>
    <property type="match status" value="1"/>
</dbReference>
<dbReference type="Gene3D" id="1.10.260.40">
    <property type="entry name" value="lambda repressor-like DNA-binding domains"/>
    <property type="match status" value="1"/>
</dbReference>
<dbReference type="Proteomes" id="UP001501447">
    <property type="component" value="Unassembled WGS sequence"/>
</dbReference>
<dbReference type="PANTHER" id="PTHR46797">
    <property type="entry name" value="HTH-TYPE TRANSCRIPTIONAL REGULATOR"/>
    <property type="match status" value="1"/>
</dbReference>
<dbReference type="PROSITE" id="PS50943">
    <property type="entry name" value="HTH_CROC1"/>
    <property type="match status" value="1"/>
</dbReference>
<dbReference type="EMBL" id="BAAARJ010000009">
    <property type="protein sequence ID" value="GAA2616637.1"/>
    <property type="molecule type" value="Genomic_DNA"/>
</dbReference>
<evidence type="ECO:0000256" key="1">
    <source>
        <dbReference type="ARBA" id="ARBA00023125"/>
    </source>
</evidence>
<dbReference type="InterPro" id="IPR001387">
    <property type="entry name" value="Cro/C1-type_HTH"/>
</dbReference>
<evidence type="ECO:0000313" key="3">
    <source>
        <dbReference type="EMBL" id="GAA2616637.1"/>
    </source>
</evidence>
<keyword evidence="4" id="KW-1185">Reference proteome</keyword>